<protein>
    <submittedName>
        <fullName evidence="9">Acyl-CoA dehydrogenase</fullName>
    </submittedName>
</protein>
<dbReference type="Gene3D" id="1.20.140.10">
    <property type="entry name" value="Butyryl-CoA Dehydrogenase, subunit A, domain 3"/>
    <property type="match status" value="1"/>
</dbReference>
<dbReference type="InterPro" id="IPR036250">
    <property type="entry name" value="AcylCo_DH-like_C"/>
</dbReference>
<dbReference type="Proteomes" id="UP000325797">
    <property type="component" value="Chromosome"/>
</dbReference>
<dbReference type="Pfam" id="PF02771">
    <property type="entry name" value="Acyl-CoA_dh_N"/>
    <property type="match status" value="1"/>
</dbReference>
<dbReference type="AlphaFoldDB" id="A0A5J6MXJ0"/>
<dbReference type="Gene3D" id="1.10.540.10">
    <property type="entry name" value="Acyl-CoA dehydrogenase/oxidase, N-terminal domain"/>
    <property type="match status" value="1"/>
</dbReference>
<comment type="cofactor">
    <cofactor evidence="1 5">
        <name>FAD</name>
        <dbReference type="ChEBI" id="CHEBI:57692"/>
    </cofactor>
</comment>
<dbReference type="Pfam" id="PF00441">
    <property type="entry name" value="Acyl-CoA_dh_1"/>
    <property type="match status" value="1"/>
</dbReference>
<dbReference type="GO" id="GO:0050660">
    <property type="term" value="F:flavin adenine dinucleotide binding"/>
    <property type="evidence" value="ECO:0007669"/>
    <property type="project" value="InterPro"/>
</dbReference>
<dbReference type="InterPro" id="IPR013786">
    <property type="entry name" value="AcylCoA_DH/ox_N"/>
</dbReference>
<dbReference type="PANTHER" id="PTHR43884">
    <property type="entry name" value="ACYL-COA DEHYDROGENASE"/>
    <property type="match status" value="1"/>
</dbReference>
<name>A0A5J6MXJ0_9PROT</name>
<reference evidence="9 10" key="1">
    <citation type="submission" date="2019-08" db="EMBL/GenBank/DDBJ databases">
        <title>Hyperibacter terrae gen. nov., sp. nov. and Hyperibacter viscosus sp. nov., two new members in the family Rhodospirillaceae isolated from the rhizosphere of Hypericum perforatum.</title>
        <authorList>
            <person name="Noviana Z."/>
        </authorList>
    </citation>
    <scope>NUCLEOTIDE SEQUENCE [LARGE SCALE GENOMIC DNA]</scope>
    <source>
        <strain evidence="9 10">R5959</strain>
    </source>
</reference>
<feature type="domain" description="Acyl-CoA dehydrogenase/oxidase C-terminal" evidence="6">
    <location>
        <begin position="230"/>
        <end position="362"/>
    </location>
</feature>
<gene>
    <name evidence="9" type="ORF">FRZ61_08600</name>
</gene>
<dbReference type="RefSeq" id="WP_151115139.1">
    <property type="nucleotide sequence ID" value="NZ_CP042582.1"/>
</dbReference>
<comment type="similarity">
    <text evidence="2 5">Belongs to the acyl-CoA dehydrogenase family.</text>
</comment>
<keyword evidence="10" id="KW-1185">Reference proteome</keyword>
<evidence type="ECO:0000313" key="10">
    <source>
        <dbReference type="Proteomes" id="UP000325797"/>
    </source>
</evidence>
<dbReference type="PIRSF" id="PIRSF016578">
    <property type="entry name" value="HsaA"/>
    <property type="match status" value="1"/>
</dbReference>
<dbReference type="InterPro" id="IPR046373">
    <property type="entry name" value="Acyl-CoA_Oxase/DH_mid-dom_sf"/>
</dbReference>
<dbReference type="FunFam" id="1.10.540.10:FF:000013">
    <property type="entry name" value="Acyl-CoA dehydrogenase"/>
    <property type="match status" value="1"/>
</dbReference>
<keyword evidence="4 5" id="KW-0274">FAD</keyword>
<dbReference type="InterPro" id="IPR006089">
    <property type="entry name" value="Acyl-CoA_DH_CS"/>
</dbReference>
<dbReference type="PANTHER" id="PTHR43884:SF12">
    <property type="entry name" value="ISOVALERYL-COA DEHYDROGENASE, MITOCHONDRIAL-RELATED"/>
    <property type="match status" value="1"/>
</dbReference>
<keyword evidence="5" id="KW-0560">Oxidoreductase</keyword>
<dbReference type="OrthoDB" id="5510711at2"/>
<evidence type="ECO:0000259" key="8">
    <source>
        <dbReference type="Pfam" id="PF02771"/>
    </source>
</evidence>
<dbReference type="EMBL" id="CP042582">
    <property type="protein sequence ID" value="QEX20940.1"/>
    <property type="molecule type" value="Genomic_DNA"/>
</dbReference>
<dbReference type="FunFam" id="1.20.140.10:FF:000012">
    <property type="entry name" value="Acyl-CoA dehydrogenase fadE12"/>
    <property type="match status" value="1"/>
</dbReference>
<evidence type="ECO:0000259" key="7">
    <source>
        <dbReference type="Pfam" id="PF02770"/>
    </source>
</evidence>
<evidence type="ECO:0000256" key="3">
    <source>
        <dbReference type="ARBA" id="ARBA00022630"/>
    </source>
</evidence>
<feature type="domain" description="Acyl-CoA oxidase/dehydrogenase middle" evidence="7">
    <location>
        <begin position="119"/>
        <end position="218"/>
    </location>
</feature>
<accession>A0A5J6MXJ0</accession>
<dbReference type="InterPro" id="IPR006091">
    <property type="entry name" value="Acyl-CoA_Oxase/DH_mid-dom"/>
</dbReference>
<evidence type="ECO:0000313" key="9">
    <source>
        <dbReference type="EMBL" id="QEX20940.1"/>
    </source>
</evidence>
<dbReference type="SUPFAM" id="SSF56645">
    <property type="entry name" value="Acyl-CoA dehydrogenase NM domain-like"/>
    <property type="match status" value="1"/>
</dbReference>
<dbReference type="InterPro" id="IPR009075">
    <property type="entry name" value="AcylCo_DH/oxidase_C"/>
</dbReference>
<dbReference type="FunFam" id="2.40.110.10:FF:000014">
    <property type="entry name" value="Probable acyl-CoA dehydrogenase"/>
    <property type="match status" value="1"/>
</dbReference>
<evidence type="ECO:0000259" key="6">
    <source>
        <dbReference type="Pfam" id="PF00441"/>
    </source>
</evidence>
<dbReference type="InterPro" id="IPR009100">
    <property type="entry name" value="AcylCoA_DH/oxidase_NM_dom_sf"/>
</dbReference>
<dbReference type="PROSITE" id="PS00073">
    <property type="entry name" value="ACYL_COA_DH_2"/>
    <property type="match status" value="1"/>
</dbReference>
<evidence type="ECO:0000256" key="4">
    <source>
        <dbReference type="ARBA" id="ARBA00022827"/>
    </source>
</evidence>
<dbReference type="SUPFAM" id="SSF47203">
    <property type="entry name" value="Acyl-CoA dehydrogenase C-terminal domain-like"/>
    <property type="match status" value="1"/>
</dbReference>
<sequence length="385" mass="42343">MLEAEDHPEIRDAVRKLCAQFPGEYWRKLDASRAYPQAFVTALTEAGYLATLIPEEYGGAGLTLSAAAAVLEEIQRAGCNGAACHAQMYTMGTVLRHGNADQKQRYLPGIASGKLRLQAFGVTEPTSGTDTTSLRTFARKEGGHYVVNGQKIWTSRAEYSDLMLLLARTTPRDQVAKRTDGLSVFVLDMREALKAGLTIRPIRTMMNHSTTEVFFDNVCVPAENLVGEEGKGFRYILSGMNAERILIAAECVGDAKWLIEKASGYAKERVVFGRPIGQNQGIQFPIARAYANMRAAELMVKEAVRLYEAGRDCGAEANMAKMLAADASNEAANACIQTHGGFGFAEEYDVERKFRETRLYQVAPISTNLILSYLSEHVLGMPRSY</sequence>
<organism evidence="9 10">
    <name type="scientific">Hypericibacter adhaerens</name>
    <dbReference type="NCBI Taxonomy" id="2602016"/>
    <lineage>
        <taxon>Bacteria</taxon>
        <taxon>Pseudomonadati</taxon>
        <taxon>Pseudomonadota</taxon>
        <taxon>Alphaproteobacteria</taxon>
        <taxon>Rhodospirillales</taxon>
        <taxon>Dongiaceae</taxon>
        <taxon>Hypericibacter</taxon>
    </lineage>
</organism>
<keyword evidence="3 5" id="KW-0285">Flavoprotein</keyword>
<proteinExistence type="inferred from homology"/>
<evidence type="ECO:0000256" key="2">
    <source>
        <dbReference type="ARBA" id="ARBA00009347"/>
    </source>
</evidence>
<evidence type="ECO:0000256" key="1">
    <source>
        <dbReference type="ARBA" id="ARBA00001974"/>
    </source>
</evidence>
<dbReference type="Gene3D" id="2.40.110.10">
    <property type="entry name" value="Butyryl-CoA Dehydrogenase, subunit A, domain 2"/>
    <property type="match status" value="1"/>
</dbReference>
<dbReference type="KEGG" id="hadh:FRZ61_08600"/>
<dbReference type="GO" id="GO:0003995">
    <property type="term" value="F:acyl-CoA dehydrogenase activity"/>
    <property type="evidence" value="ECO:0007669"/>
    <property type="project" value="InterPro"/>
</dbReference>
<feature type="domain" description="Acyl-CoA dehydrogenase/oxidase N-terminal" evidence="8">
    <location>
        <begin position="5"/>
        <end position="114"/>
    </location>
</feature>
<evidence type="ECO:0000256" key="5">
    <source>
        <dbReference type="RuleBase" id="RU362125"/>
    </source>
</evidence>
<dbReference type="InterPro" id="IPR037069">
    <property type="entry name" value="AcylCoA_DH/ox_N_sf"/>
</dbReference>
<dbReference type="PROSITE" id="PS00072">
    <property type="entry name" value="ACYL_COA_DH_1"/>
    <property type="match status" value="1"/>
</dbReference>
<dbReference type="Pfam" id="PF02770">
    <property type="entry name" value="Acyl-CoA_dh_M"/>
    <property type="match status" value="1"/>
</dbReference>